<keyword evidence="3" id="KW-1185">Reference proteome</keyword>
<proteinExistence type="predicted"/>
<keyword evidence="1" id="KW-1133">Transmembrane helix</keyword>
<dbReference type="RefSeq" id="WP_009071791.1">
    <property type="nucleotide sequence ID" value="NZ_JH597761.1"/>
</dbReference>
<feature type="transmembrane region" description="Helical" evidence="1">
    <location>
        <begin position="6"/>
        <end position="31"/>
    </location>
</feature>
<feature type="transmembrane region" description="Helical" evidence="1">
    <location>
        <begin position="102"/>
        <end position="126"/>
    </location>
</feature>
<dbReference type="InterPro" id="IPR012861">
    <property type="entry name" value="DUF1634"/>
</dbReference>
<name>H2C3Q6_9CREN</name>
<dbReference type="Proteomes" id="UP000003980">
    <property type="component" value="Unassembled WGS sequence"/>
</dbReference>
<feature type="transmembrane region" description="Helical" evidence="1">
    <location>
        <begin position="72"/>
        <end position="96"/>
    </location>
</feature>
<organism evidence="2 3">
    <name type="scientific">Metallosphaera yellowstonensis MK1</name>
    <dbReference type="NCBI Taxonomy" id="671065"/>
    <lineage>
        <taxon>Archaea</taxon>
        <taxon>Thermoproteota</taxon>
        <taxon>Thermoprotei</taxon>
        <taxon>Sulfolobales</taxon>
        <taxon>Sulfolobaceae</taxon>
        <taxon>Metallosphaera</taxon>
    </lineage>
</organism>
<accession>H2C3Q6</accession>
<dbReference type="OrthoDB" id="56431at2157"/>
<dbReference type="EMBL" id="JH597761">
    <property type="protein sequence ID" value="EHP70877.1"/>
    <property type="molecule type" value="Genomic_DNA"/>
</dbReference>
<protein>
    <submittedName>
        <fullName evidence="2">Putative membrane protein</fullName>
    </submittedName>
</protein>
<keyword evidence="1" id="KW-0812">Transmembrane</keyword>
<sequence>MEINDVISYSLIIGVVLSILLIVSGVVLLFVHDGAQGLPLKEIASTNSLVNSSTITPYQVVAGVPKLDGLSFIYLGLMVLIATPVVRVALLIGDFIKNKDLLYVILSVVVFINMMIAIFVVPAIILRH</sequence>
<evidence type="ECO:0000256" key="1">
    <source>
        <dbReference type="SAM" id="Phobius"/>
    </source>
</evidence>
<keyword evidence="1" id="KW-0472">Membrane</keyword>
<dbReference type="Pfam" id="PF07843">
    <property type="entry name" value="DUF1634"/>
    <property type="match status" value="1"/>
</dbReference>
<reference evidence="2 3" key="1">
    <citation type="submission" date="2012-01" db="EMBL/GenBank/DDBJ databases">
        <title>Improved High-Quality Draft sequence of Metallosphaera yellowstonensis MK1.</title>
        <authorList>
            <consortium name="US DOE Joint Genome Institute"/>
            <person name="Lucas S."/>
            <person name="Han J."/>
            <person name="Cheng J.-F."/>
            <person name="Goodwin L."/>
            <person name="Pitluck S."/>
            <person name="Peters L."/>
            <person name="Teshima H."/>
            <person name="Detter J.C."/>
            <person name="Han C."/>
            <person name="Tapia R."/>
            <person name="Land M."/>
            <person name="Hauser L."/>
            <person name="Kyrpides N."/>
            <person name="Kozubal M."/>
            <person name="Macur R.E."/>
            <person name="Jay Z."/>
            <person name="Inskeep W."/>
            <person name="Woyke T."/>
        </authorList>
    </citation>
    <scope>NUCLEOTIDE SEQUENCE [LARGE SCALE GENOMIC DNA]</scope>
    <source>
        <strain evidence="2 3">MK1</strain>
    </source>
</reference>
<evidence type="ECO:0000313" key="3">
    <source>
        <dbReference type="Proteomes" id="UP000003980"/>
    </source>
</evidence>
<gene>
    <name evidence="2" type="ORF">MetMK1DRAFT_00013810</name>
</gene>
<evidence type="ECO:0000313" key="2">
    <source>
        <dbReference type="EMBL" id="EHP70877.1"/>
    </source>
</evidence>
<dbReference type="HOGENOM" id="CLU_140339_1_0_2"/>
<dbReference type="AlphaFoldDB" id="H2C3Q6"/>
<dbReference type="STRING" id="671065.MetMK1DRAFT_00013810"/>
<dbReference type="eggNOG" id="arCOG05396">
    <property type="taxonomic scope" value="Archaea"/>
</dbReference>